<feature type="domain" description="MATH" evidence="1">
    <location>
        <begin position="23"/>
        <end position="150"/>
    </location>
</feature>
<gene>
    <name evidence="2" type="ORF">H5410_064401</name>
</gene>
<dbReference type="Proteomes" id="UP000824120">
    <property type="component" value="Unassembled WGS sequence"/>
</dbReference>
<sequence length="588" mass="66594">MGGSISNRAMGEVNMENITNSLPTRYLWKIESFSLPSENGTSKYESNERGRVRKMIIYPDGNGDGAGHISVYLAIIEKSSLHAVWEVNVSFSFFIFDQIHDNYNVMKGMERRFCNIKTEWGFSKCISHKTFKDPSNGYLVNDKCIVGVDVYVIKNQGISECMSLLKGTKVYKHNWKITKFTKLKKKVNYSEEFIVDGDNRQNGKNISIFLESVDAKGFNRQKRVQAKFGISLKNQIDGEHHKKSGGLNWYSAATKSWGWTSFMSCCELNDPKKGFLIEDCCIVEAEVSVVGVVNCLTVARDRMARASLDWLVFSTGCLCPGDNHVGDDTDTWKILAGLARKMIIHPNGDGDGDGHISIYLAIIGNSSLHGVWEVNVSFSFFIFDQVHDNYNVMKGMERRFRNIKTEWGFSKCISHETFKDPSNGYLVNDKCIFGVDVYVIKNQGIGMERRFRNIKTEWGFSKCISHKTFKYPSNGYLVDDKCIFGVDVYVIKNQRIGDSRQNGQNISIFLESVDAKGFDRQKSFKAKFSISVKNQISGYKHHKKSGGVNWYSATASGWGWSSFMPCCELNDPKKGFLIEDCCIVEAEK</sequence>
<evidence type="ECO:0000313" key="3">
    <source>
        <dbReference type="Proteomes" id="UP000824120"/>
    </source>
</evidence>
<dbReference type="PROSITE" id="PS50144">
    <property type="entry name" value="MATH"/>
    <property type="match status" value="4"/>
</dbReference>
<dbReference type="AlphaFoldDB" id="A0A9J5VZK0"/>
<dbReference type="SUPFAM" id="SSF49599">
    <property type="entry name" value="TRAF domain-like"/>
    <property type="match status" value="5"/>
</dbReference>
<feature type="domain" description="MATH" evidence="1">
    <location>
        <begin position="170"/>
        <end position="287"/>
    </location>
</feature>
<feature type="domain" description="MATH" evidence="1">
    <location>
        <begin position="453"/>
        <end position="588"/>
    </location>
</feature>
<dbReference type="CDD" id="cd00121">
    <property type="entry name" value="MATH"/>
    <property type="match status" value="4"/>
</dbReference>
<dbReference type="InterPro" id="IPR008974">
    <property type="entry name" value="TRAF-like"/>
</dbReference>
<dbReference type="Pfam" id="PF22486">
    <property type="entry name" value="MATH_2"/>
    <property type="match status" value="5"/>
</dbReference>
<name>A0A9J5VZK0_SOLCO</name>
<evidence type="ECO:0000259" key="1">
    <source>
        <dbReference type="PROSITE" id="PS50144"/>
    </source>
</evidence>
<proteinExistence type="predicted"/>
<dbReference type="Gene3D" id="2.60.210.10">
    <property type="entry name" value="Apoptosis, Tumor Necrosis Factor Receptor Associated Protein 2, Chain A"/>
    <property type="match status" value="5"/>
</dbReference>
<dbReference type="PANTHER" id="PTHR46162:SF20">
    <property type="entry name" value="UBIQUITIN CARBOXYL-TERMINAL HYDROLASE 7-LIKE ISOFORM X1"/>
    <property type="match status" value="1"/>
</dbReference>
<reference evidence="2" key="1">
    <citation type="submission" date="2020-09" db="EMBL/GenBank/DDBJ databases">
        <title>De no assembly of potato wild relative species, Solanum commersonii.</title>
        <authorList>
            <person name="Cho K."/>
        </authorList>
    </citation>
    <scope>NUCLEOTIDE SEQUENCE</scope>
    <source>
        <strain evidence="2">LZ3.2</strain>
        <tissue evidence="2">Leaf</tissue>
    </source>
</reference>
<dbReference type="OrthoDB" id="1743416at2759"/>
<dbReference type="PANTHER" id="PTHR46162">
    <property type="entry name" value="TRAF-LIKE FAMILY PROTEIN"/>
    <property type="match status" value="1"/>
</dbReference>
<comment type="caution">
    <text evidence="2">The sequence shown here is derived from an EMBL/GenBank/DDBJ whole genome shotgun (WGS) entry which is preliminary data.</text>
</comment>
<protein>
    <recommendedName>
        <fullName evidence="1">MATH domain-containing protein</fullName>
    </recommendedName>
</protein>
<dbReference type="SMART" id="SM00061">
    <property type="entry name" value="MATH"/>
    <property type="match status" value="4"/>
</dbReference>
<dbReference type="InterPro" id="IPR002083">
    <property type="entry name" value="MATH/TRAF_dom"/>
</dbReference>
<feature type="domain" description="MATH" evidence="1">
    <location>
        <begin position="305"/>
        <end position="437"/>
    </location>
</feature>
<accession>A0A9J5VZK0</accession>
<organism evidence="2 3">
    <name type="scientific">Solanum commersonii</name>
    <name type="common">Commerson's wild potato</name>
    <name type="synonym">Commerson's nightshade</name>
    <dbReference type="NCBI Taxonomy" id="4109"/>
    <lineage>
        <taxon>Eukaryota</taxon>
        <taxon>Viridiplantae</taxon>
        <taxon>Streptophyta</taxon>
        <taxon>Embryophyta</taxon>
        <taxon>Tracheophyta</taxon>
        <taxon>Spermatophyta</taxon>
        <taxon>Magnoliopsida</taxon>
        <taxon>eudicotyledons</taxon>
        <taxon>Gunneridae</taxon>
        <taxon>Pentapetalae</taxon>
        <taxon>asterids</taxon>
        <taxon>lamiids</taxon>
        <taxon>Solanales</taxon>
        <taxon>Solanaceae</taxon>
        <taxon>Solanoideae</taxon>
        <taxon>Solaneae</taxon>
        <taxon>Solanum</taxon>
    </lineage>
</organism>
<keyword evidence="3" id="KW-1185">Reference proteome</keyword>
<dbReference type="EMBL" id="JACXVP010000086">
    <property type="protein sequence ID" value="KAG5568584.1"/>
    <property type="molecule type" value="Genomic_DNA"/>
</dbReference>
<evidence type="ECO:0000313" key="2">
    <source>
        <dbReference type="EMBL" id="KAG5568584.1"/>
    </source>
</evidence>